<reference evidence="7 8" key="1">
    <citation type="submission" date="2010-04" db="EMBL/GenBank/DDBJ databases">
        <authorList>
            <person name="Muzny D."/>
            <person name="Qin X."/>
            <person name="Deng J."/>
            <person name="Jiang H."/>
            <person name="Liu Y."/>
            <person name="Qu J."/>
            <person name="Song X.-Z."/>
            <person name="Zhang L."/>
            <person name="Thornton R."/>
            <person name="Coyle M."/>
            <person name="Francisco L."/>
            <person name="Jackson L."/>
            <person name="Javaid M."/>
            <person name="Korchina V."/>
            <person name="Kovar C."/>
            <person name="Mata R."/>
            <person name="Mathew T."/>
            <person name="Ngo R."/>
            <person name="Nguyen L."/>
            <person name="Nguyen N."/>
            <person name="Okwuonu G."/>
            <person name="Ongeri F."/>
            <person name="Pham C."/>
            <person name="Simmons D."/>
            <person name="Wilczek-Boney K."/>
            <person name="Hale W."/>
            <person name="Jakkamsetti A."/>
            <person name="Pham P."/>
            <person name="Ruth R."/>
            <person name="San Lucas F."/>
            <person name="Warren J."/>
            <person name="Zhang J."/>
            <person name="Zhao Z."/>
            <person name="Zhou C."/>
            <person name="Zhu D."/>
            <person name="Lee S."/>
            <person name="Bess C."/>
            <person name="Blankenburg K."/>
            <person name="Forbes L."/>
            <person name="Fu Q."/>
            <person name="Gubbala S."/>
            <person name="Hirani K."/>
            <person name="Jayaseelan J.C."/>
            <person name="Lara F."/>
            <person name="Munidasa M."/>
            <person name="Palculict T."/>
            <person name="Patil S."/>
            <person name="Pu L.-L."/>
            <person name="Saada N."/>
            <person name="Tang L."/>
            <person name="Weissenberger G."/>
            <person name="Zhu Y."/>
            <person name="Hemphill L."/>
            <person name="Shang Y."/>
            <person name="Youmans B."/>
            <person name="Ayvaz T."/>
            <person name="Ross M."/>
            <person name="Santibanez J."/>
            <person name="Aqrawi P."/>
            <person name="Gross S."/>
            <person name="Joshi V."/>
            <person name="Fowler G."/>
            <person name="Nazareth L."/>
            <person name="Reid J."/>
            <person name="Worley K."/>
            <person name="Petrosino J."/>
            <person name="Highlander S."/>
            <person name="Gibbs R."/>
        </authorList>
    </citation>
    <scope>NUCLEOTIDE SEQUENCE [LARGE SCALE GENOMIC DNA]</scope>
    <source>
        <strain evidence="7 8">DSM 11664</strain>
    </source>
</reference>
<dbReference type="RefSeq" id="WP_006351683.1">
    <property type="nucleotide sequence ID" value="NZ_ADNY01000017.1"/>
</dbReference>
<comment type="caution">
    <text evidence="7">The sequence shown here is derived from an EMBL/GenBank/DDBJ whole genome shotgun (WGS) entry which is preliminary data.</text>
</comment>
<evidence type="ECO:0000256" key="6">
    <source>
        <dbReference type="SAM" id="MobiDB-lite"/>
    </source>
</evidence>
<dbReference type="Proteomes" id="UP000004069">
    <property type="component" value="Unassembled WGS sequence"/>
</dbReference>
<keyword evidence="4" id="KW-0732">Signal</keyword>
<evidence type="ECO:0000313" key="8">
    <source>
        <dbReference type="Proteomes" id="UP000004069"/>
    </source>
</evidence>
<comment type="subcellular location">
    <subcellularLocation>
        <location evidence="1">Secreted</location>
        <location evidence="1">Cell wall</location>
    </subcellularLocation>
</comment>
<dbReference type="InterPro" id="IPR011252">
    <property type="entry name" value="Fibrogen-bd_dom1"/>
</dbReference>
<dbReference type="AlphaFoldDB" id="D4YSQ2"/>
<keyword evidence="2" id="KW-0134">Cell wall</keyword>
<feature type="compositionally biased region" description="Basic and acidic residues" evidence="6">
    <location>
        <begin position="79"/>
        <end position="90"/>
    </location>
</feature>
<dbReference type="InterPro" id="IPR008966">
    <property type="entry name" value="Adhesion_dom_sf"/>
</dbReference>
<evidence type="ECO:0000256" key="1">
    <source>
        <dbReference type="ARBA" id="ARBA00004191"/>
    </source>
</evidence>
<feature type="region of interest" description="Disordered" evidence="6">
    <location>
        <begin position="38"/>
        <end position="90"/>
    </location>
</feature>
<dbReference type="Gene3D" id="2.60.40.1280">
    <property type="match status" value="1"/>
</dbReference>
<evidence type="ECO:0000256" key="4">
    <source>
        <dbReference type="ARBA" id="ARBA00022729"/>
    </source>
</evidence>
<sequence>MKRRDTKIKFVIAFIAIFAVITTAFCFRERTVFASEDGQSETMNTDQVNFEKGADPDDFDRDAQLSDKEKAVVSQHNNDQPKRNPKEVSDHIRNIVITKHGDEHNSEIKNGDGINVKVDFDDEQGKDRFVPNDYIRLNWNTDENTGAIFGFKTSIPLVQDKIEYGTFNLDFDRALVVFNKNIANIKNVKGSFEFGAKAHNTGYEDRKLVLFF</sequence>
<accession>D4YSQ2</accession>
<protein>
    <recommendedName>
        <fullName evidence="9">SDR-like Ig domain-containing protein</fullName>
    </recommendedName>
</protein>
<gene>
    <name evidence="7" type="ORF">HMPREF0493_0530</name>
</gene>
<evidence type="ECO:0000256" key="2">
    <source>
        <dbReference type="ARBA" id="ARBA00022512"/>
    </source>
</evidence>
<evidence type="ECO:0000313" key="7">
    <source>
        <dbReference type="EMBL" id="EFG55826.1"/>
    </source>
</evidence>
<name>D4YSQ2_9LACO</name>
<evidence type="ECO:0000256" key="5">
    <source>
        <dbReference type="ARBA" id="ARBA00023088"/>
    </source>
</evidence>
<dbReference type="GO" id="GO:0007155">
    <property type="term" value="P:cell adhesion"/>
    <property type="evidence" value="ECO:0007669"/>
    <property type="project" value="InterPro"/>
</dbReference>
<keyword evidence="5" id="KW-0572">Peptidoglycan-anchor</keyword>
<feature type="compositionally biased region" description="Basic and acidic residues" evidence="6">
    <location>
        <begin position="61"/>
        <end position="71"/>
    </location>
</feature>
<evidence type="ECO:0008006" key="9">
    <source>
        <dbReference type="Google" id="ProtNLM"/>
    </source>
</evidence>
<proteinExistence type="predicted"/>
<evidence type="ECO:0000256" key="3">
    <source>
        <dbReference type="ARBA" id="ARBA00022525"/>
    </source>
</evidence>
<keyword evidence="3" id="KW-0964">Secreted</keyword>
<dbReference type="EMBL" id="ADNY01000017">
    <property type="protein sequence ID" value="EFG55826.1"/>
    <property type="molecule type" value="Genomic_DNA"/>
</dbReference>
<organism evidence="7 8">
    <name type="scientific">Lactobacillus amylolyticus DSM 11664</name>
    <dbReference type="NCBI Taxonomy" id="585524"/>
    <lineage>
        <taxon>Bacteria</taxon>
        <taxon>Bacillati</taxon>
        <taxon>Bacillota</taxon>
        <taxon>Bacilli</taxon>
        <taxon>Lactobacillales</taxon>
        <taxon>Lactobacillaceae</taxon>
        <taxon>Lactobacillus</taxon>
    </lineage>
</organism>
<dbReference type="SUPFAM" id="SSF49401">
    <property type="entry name" value="Bacterial adhesins"/>
    <property type="match status" value="1"/>
</dbReference>
<keyword evidence="8" id="KW-1185">Reference proteome</keyword>